<name>A0A1L3MP18_9BACI</name>
<evidence type="ECO:0000256" key="8">
    <source>
        <dbReference type="HAMAP-Rule" id="MF_00728"/>
    </source>
</evidence>
<keyword evidence="6 8" id="KW-0717">Septation</keyword>
<feature type="coiled-coil region" evidence="8">
    <location>
        <begin position="383"/>
        <end position="424"/>
    </location>
</feature>
<dbReference type="AlphaFoldDB" id="A0A1L3MP18"/>
<evidence type="ECO:0000313" key="10">
    <source>
        <dbReference type="Proteomes" id="UP000181936"/>
    </source>
</evidence>
<comment type="function">
    <text evidence="8">Negative regulator of FtsZ ring formation; modulates the frequency and position of FtsZ ring formation. Inhibits FtsZ ring formation at polar sites. Interacts either with FtsZ or with one of its binding partners to promote depolymerization.</text>
</comment>
<keyword evidence="7 8" id="KW-0131">Cell cycle</keyword>
<keyword evidence="2 8" id="KW-0812">Transmembrane</keyword>
<dbReference type="GO" id="GO:0000921">
    <property type="term" value="P:septin ring assembly"/>
    <property type="evidence" value="ECO:0007669"/>
    <property type="project" value="InterPro"/>
</dbReference>
<keyword evidence="10" id="KW-1185">Reference proteome</keyword>
<gene>
    <name evidence="8" type="primary">ezrA</name>
    <name evidence="9" type="ORF">A9C19_04570</name>
</gene>
<dbReference type="InterPro" id="IPR010379">
    <property type="entry name" value="EzrA"/>
</dbReference>
<evidence type="ECO:0000313" key="9">
    <source>
        <dbReference type="EMBL" id="APH04070.1"/>
    </source>
</evidence>
<dbReference type="GO" id="GO:0005940">
    <property type="term" value="C:septin ring"/>
    <property type="evidence" value="ECO:0007669"/>
    <property type="project" value="InterPro"/>
</dbReference>
<comment type="subcellular location">
    <subcellularLocation>
        <location evidence="8">Cell membrane</location>
        <topology evidence="8">Single-pass membrane protein</topology>
    </subcellularLocation>
    <text evidence="8">Colocalized with FtsZ to the nascent septal site.</text>
</comment>
<dbReference type="OrthoDB" id="1654473at2"/>
<dbReference type="EMBL" id="CP016020">
    <property type="protein sequence ID" value="APH04070.1"/>
    <property type="molecule type" value="Genomic_DNA"/>
</dbReference>
<evidence type="ECO:0000256" key="5">
    <source>
        <dbReference type="ARBA" id="ARBA00023136"/>
    </source>
</evidence>
<comment type="similarity">
    <text evidence="8">Belongs to the EzrA family.</text>
</comment>
<dbReference type="Proteomes" id="UP000181936">
    <property type="component" value="Chromosome"/>
</dbReference>
<evidence type="ECO:0000256" key="3">
    <source>
        <dbReference type="ARBA" id="ARBA00022989"/>
    </source>
</evidence>
<dbReference type="KEGG" id="bwh:A9C19_04570"/>
<evidence type="ECO:0000256" key="7">
    <source>
        <dbReference type="ARBA" id="ARBA00023306"/>
    </source>
</evidence>
<feature type="topological domain" description="Extracellular" evidence="8">
    <location>
        <begin position="1"/>
        <end position="2"/>
    </location>
</feature>
<reference evidence="9 10" key="1">
    <citation type="journal article" date="2016" name="Sci. Rep.">
        <title>Complete genome sequence and transcriptomic analysis of a novel marine strain Bacillus weihaiensis reveals the mechanism of brown algae degradation.</title>
        <authorList>
            <person name="Zhu Y."/>
            <person name="Chen P."/>
            <person name="Bao Y."/>
            <person name="Men Y."/>
            <person name="Zeng Y."/>
            <person name="Yang J."/>
            <person name="Sun J."/>
            <person name="Sun Y."/>
        </authorList>
    </citation>
    <scope>NUCLEOTIDE SEQUENCE [LARGE SCALE GENOMIC DNA]</scope>
    <source>
        <strain evidence="9 10">Alg07</strain>
    </source>
</reference>
<evidence type="ECO:0000256" key="2">
    <source>
        <dbReference type="ARBA" id="ARBA00022692"/>
    </source>
</evidence>
<protein>
    <recommendedName>
        <fullName evidence="8">Septation ring formation regulator EzrA</fullName>
    </recommendedName>
</protein>
<dbReference type="RefSeq" id="WP_072578864.1">
    <property type="nucleotide sequence ID" value="NZ_CP016020.1"/>
</dbReference>
<dbReference type="Pfam" id="PF06160">
    <property type="entry name" value="EzrA"/>
    <property type="match status" value="1"/>
</dbReference>
<evidence type="ECO:0000256" key="4">
    <source>
        <dbReference type="ARBA" id="ARBA00023054"/>
    </source>
</evidence>
<accession>A0A1L3MP18</accession>
<keyword evidence="1 8" id="KW-0132">Cell division</keyword>
<keyword evidence="3 8" id="KW-1133">Transmembrane helix</keyword>
<dbReference type="HAMAP" id="MF_00728">
    <property type="entry name" value="EzrA"/>
    <property type="match status" value="1"/>
</dbReference>
<keyword evidence="4 8" id="KW-0175">Coiled coil</keyword>
<dbReference type="GO" id="GO:0000917">
    <property type="term" value="P:division septum assembly"/>
    <property type="evidence" value="ECO:0007669"/>
    <property type="project" value="UniProtKB-KW"/>
</dbReference>
<evidence type="ECO:0000256" key="1">
    <source>
        <dbReference type="ARBA" id="ARBA00022618"/>
    </source>
</evidence>
<organism evidence="9 10">
    <name type="scientific">Bacillus weihaiensis</name>
    <dbReference type="NCBI Taxonomy" id="1547283"/>
    <lineage>
        <taxon>Bacteria</taxon>
        <taxon>Bacillati</taxon>
        <taxon>Bacillota</taxon>
        <taxon>Bacilli</taxon>
        <taxon>Bacillales</taxon>
        <taxon>Bacillaceae</taxon>
        <taxon>Bacillus</taxon>
    </lineage>
</organism>
<proteinExistence type="inferred from homology"/>
<feature type="topological domain" description="Cytoplasmic" evidence="8">
    <location>
        <begin position="22"/>
        <end position="564"/>
    </location>
</feature>
<evidence type="ECO:0000256" key="6">
    <source>
        <dbReference type="ARBA" id="ARBA00023210"/>
    </source>
</evidence>
<dbReference type="STRING" id="1547283.A9C19_04570"/>
<keyword evidence="5 8" id="KW-0472">Membrane</keyword>
<dbReference type="GO" id="GO:0005886">
    <property type="term" value="C:plasma membrane"/>
    <property type="evidence" value="ECO:0007669"/>
    <property type="project" value="UniProtKB-SubCell"/>
</dbReference>
<dbReference type="NCBIfam" id="NF003413">
    <property type="entry name" value="PRK04778.1-7"/>
    <property type="match status" value="1"/>
</dbReference>
<keyword evidence="8" id="KW-1003">Cell membrane</keyword>
<sequence length="564" mass="65908">MEVIVGLVLLICILFGVGYMLRRNIYKEVDRLESKKIEIMNRSIIDELSKVKELKMIGQAEELFEQWRNEWDEIITTQLPEVEEHLYDAEEFADKYRFKKSKDVLQYIDKVLHTVDENIDKIIEEINDLVSSEEKNSVESEEMKEQFKKVKKNLLAHSYQFGKSHMKLENELDEISTILKTFDEETVEGNYLAAREVLLSGKNRLDVLQHKINEIPKLLTECNVTIPNLVSELEDGYNEMIATGYYLEHLQIDVEIKKIKEKTALYLGKIEETEIEDIQEGLQIVQDAVDSLYDLLEKEVDANQFVKQAKDKIDHRLLELIDQKEATLEETELVKQSYQLSETELSKQKTIEKQINQIEKKFTHIQQNLQGEQVAHSVVKEELEDISQQIVKLFKEHDEYREMLQTLRKDELQAREKLSKLKKMLHDTMRAVQQSNIPGLPIEFGQLIDQAKEDVMRASSKLDEIPLNMVIVNQLLDDAVHSVEELTQYGQELIEQVYLIEQVIQYGNRYRSRNDQLNLKFKEAEKHFRDYQYGTSLEVAAAALEQVEPGSLEKIQSLIIVEDK</sequence>